<protein>
    <submittedName>
        <fullName evidence="1">Uncharacterized protein</fullName>
    </submittedName>
</protein>
<dbReference type="AlphaFoldDB" id="A0A016WTY3"/>
<reference evidence="2" key="1">
    <citation type="journal article" date="2015" name="Nat. Genet.">
        <title>The genome and transcriptome of the zoonotic hookworm Ancylostoma ceylanicum identify infection-specific gene families.</title>
        <authorList>
            <person name="Schwarz E.M."/>
            <person name="Hu Y."/>
            <person name="Antoshechkin I."/>
            <person name="Miller M.M."/>
            <person name="Sternberg P.W."/>
            <person name="Aroian R.V."/>
        </authorList>
    </citation>
    <scope>NUCLEOTIDE SEQUENCE</scope>
    <source>
        <strain evidence="2">HY135</strain>
    </source>
</reference>
<dbReference type="OrthoDB" id="5872405at2759"/>
<organism evidence="1 2">
    <name type="scientific">Ancylostoma ceylanicum</name>
    <dbReference type="NCBI Taxonomy" id="53326"/>
    <lineage>
        <taxon>Eukaryota</taxon>
        <taxon>Metazoa</taxon>
        <taxon>Ecdysozoa</taxon>
        <taxon>Nematoda</taxon>
        <taxon>Chromadorea</taxon>
        <taxon>Rhabditida</taxon>
        <taxon>Rhabditina</taxon>
        <taxon>Rhabditomorpha</taxon>
        <taxon>Strongyloidea</taxon>
        <taxon>Ancylostomatidae</taxon>
        <taxon>Ancylostomatinae</taxon>
        <taxon>Ancylostoma</taxon>
    </lineage>
</organism>
<comment type="caution">
    <text evidence="1">The sequence shown here is derived from an EMBL/GenBank/DDBJ whole genome shotgun (WGS) entry which is preliminary data.</text>
</comment>
<proteinExistence type="predicted"/>
<evidence type="ECO:0000313" key="2">
    <source>
        <dbReference type="Proteomes" id="UP000024635"/>
    </source>
</evidence>
<sequence>MIPAYLREGHRYYIEVDNIGEHFIYKPIAVLLVIFLQEIKCIFRCYEFKMSENKTKTVVVEKMHIDRRVSSSPNKVIYTSQMHASIRERFSMKTGQRGMKISMERTHGRREAVNACASAATTMRLAPILHHIDARASVARIQYKLPPTGLIVLHDRARVTEENREVIESQPLAIYLRQPLYFLRNVGQSILDTCV</sequence>
<accession>A0A016WTY3</accession>
<name>A0A016WTY3_9BILA</name>
<keyword evidence="2" id="KW-1185">Reference proteome</keyword>
<dbReference type="Proteomes" id="UP000024635">
    <property type="component" value="Unassembled WGS sequence"/>
</dbReference>
<dbReference type="EMBL" id="JARK01000130">
    <property type="protein sequence ID" value="EYC42488.1"/>
    <property type="molecule type" value="Genomic_DNA"/>
</dbReference>
<evidence type="ECO:0000313" key="1">
    <source>
        <dbReference type="EMBL" id="EYC42488.1"/>
    </source>
</evidence>
<gene>
    <name evidence="1" type="primary">Acey_s0530.g3007</name>
    <name evidence="1" type="ORF">Y032_0530g3007</name>
</gene>